<reference evidence="1" key="2">
    <citation type="journal article" date="2022" name="New Phytol.">
        <title>Evolutionary transition to the ectomycorrhizal habit in the genomes of a hyperdiverse lineage of mushroom-forming fungi.</title>
        <authorList>
            <person name="Looney B."/>
            <person name="Miyauchi S."/>
            <person name="Morin E."/>
            <person name="Drula E."/>
            <person name="Courty P.E."/>
            <person name="Kohler A."/>
            <person name="Kuo A."/>
            <person name="LaButti K."/>
            <person name="Pangilinan J."/>
            <person name="Lipzen A."/>
            <person name="Riley R."/>
            <person name="Andreopoulos W."/>
            <person name="He G."/>
            <person name="Johnson J."/>
            <person name="Nolan M."/>
            <person name="Tritt A."/>
            <person name="Barry K.W."/>
            <person name="Grigoriev I.V."/>
            <person name="Nagy L.G."/>
            <person name="Hibbett D."/>
            <person name="Henrissat B."/>
            <person name="Matheny P.B."/>
            <person name="Labbe J."/>
            <person name="Martin F.M."/>
        </authorList>
    </citation>
    <scope>NUCLEOTIDE SEQUENCE</scope>
    <source>
        <strain evidence="1">HHB10654</strain>
    </source>
</reference>
<reference evidence="1" key="1">
    <citation type="submission" date="2021-03" db="EMBL/GenBank/DDBJ databases">
        <authorList>
            <consortium name="DOE Joint Genome Institute"/>
            <person name="Ahrendt S."/>
            <person name="Looney B.P."/>
            <person name="Miyauchi S."/>
            <person name="Morin E."/>
            <person name="Drula E."/>
            <person name="Courty P.E."/>
            <person name="Chicoki N."/>
            <person name="Fauchery L."/>
            <person name="Kohler A."/>
            <person name="Kuo A."/>
            <person name="Labutti K."/>
            <person name="Pangilinan J."/>
            <person name="Lipzen A."/>
            <person name="Riley R."/>
            <person name="Andreopoulos W."/>
            <person name="He G."/>
            <person name="Johnson J."/>
            <person name="Barry K.W."/>
            <person name="Grigoriev I.V."/>
            <person name="Nagy L."/>
            <person name="Hibbett D."/>
            <person name="Henrissat B."/>
            <person name="Matheny P.B."/>
            <person name="Labbe J."/>
            <person name="Martin F."/>
        </authorList>
    </citation>
    <scope>NUCLEOTIDE SEQUENCE</scope>
    <source>
        <strain evidence="1">HHB10654</strain>
    </source>
</reference>
<comment type="caution">
    <text evidence="1">The sequence shown here is derived from an EMBL/GenBank/DDBJ whole genome shotgun (WGS) entry which is preliminary data.</text>
</comment>
<gene>
    <name evidence="1" type="ORF">BV25DRAFT_1904521</name>
</gene>
<keyword evidence="2" id="KW-1185">Reference proteome</keyword>
<evidence type="ECO:0000313" key="1">
    <source>
        <dbReference type="EMBL" id="KAI0068032.1"/>
    </source>
</evidence>
<dbReference type="EMBL" id="MU277188">
    <property type="protein sequence ID" value="KAI0068032.1"/>
    <property type="molecule type" value="Genomic_DNA"/>
</dbReference>
<name>A0ACB8THY2_9AGAM</name>
<proteinExistence type="predicted"/>
<organism evidence="1 2">
    <name type="scientific">Artomyces pyxidatus</name>
    <dbReference type="NCBI Taxonomy" id="48021"/>
    <lineage>
        <taxon>Eukaryota</taxon>
        <taxon>Fungi</taxon>
        <taxon>Dikarya</taxon>
        <taxon>Basidiomycota</taxon>
        <taxon>Agaricomycotina</taxon>
        <taxon>Agaricomycetes</taxon>
        <taxon>Russulales</taxon>
        <taxon>Auriscalpiaceae</taxon>
        <taxon>Artomyces</taxon>
    </lineage>
</organism>
<dbReference type="Proteomes" id="UP000814140">
    <property type="component" value="Unassembled WGS sequence"/>
</dbReference>
<accession>A0ACB8THY2</accession>
<evidence type="ECO:0000313" key="2">
    <source>
        <dbReference type="Proteomes" id="UP000814140"/>
    </source>
</evidence>
<sequence length="545" mass="61105">MAPKSIYRQPGAQHFQLVHRSQRDPLIHDPEASQHVLKPFVRENDKKGKSRAELEELLSPSDLAHDAERANLGEASLYGVFYDDTDYDYMQHLRTVGLQEDGIESVLVAAPAQKSNSKRKDHTSISLRDLPAEALPSTSELPRNYESQEAIPSSIAGFQPDLDPHLRQVLEALEDDAFVDDGVDDDFFGELVQDGERDPHEAFNYEFREEGAPDSEKAGPSTEGSDAGADSSEDDGWEARFAAFKRQQHASQEDGSEVEYSDGGDTIGRMPEFSVIGGKKRRKGTSDASGYSMSSSSMFRNEGLRTLDERFDQIEKEYMEDGDEEDEMPDDSDDSDSAPQLITSREDFDSLMDDFLDNYEILGGKMKPSLQGTGPEKLEALRLAMGRDSRVKDRDSEGSSDDDEDIYAALEKEDKKDRWDVETVLTTHTNLENHPRLIRARESSSLPKIRLDVRTGLPSVEEGVKTKQTTPRPSTPHDGVNTTSRTTVSRSREETPEEKKARKQAVKADKQVRRQEKKATKEHYSAAIKQQAQVLASKDTRTRKL</sequence>
<protein>
    <submittedName>
        <fullName evidence="1">LTV-domain-containing protein</fullName>
    </submittedName>
</protein>